<dbReference type="Proteomes" id="UP000694408">
    <property type="component" value="Unplaced"/>
</dbReference>
<keyword evidence="1" id="KW-1133">Transmembrane helix</keyword>
<evidence type="ECO:0000313" key="3">
    <source>
        <dbReference type="Proteomes" id="UP000694408"/>
    </source>
</evidence>
<dbReference type="AlphaFoldDB" id="A0A8C5J529"/>
<dbReference type="Ensembl" id="ENSJHYT00000015683.1">
    <property type="protein sequence ID" value="ENSJHYP00000012984.1"/>
    <property type="gene ID" value="ENSJHYG00000010081.1"/>
</dbReference>
<name>A0A8C5J529_JUNHY</name>
<sequence length="102" mass="11421">MSHPLSVTSLSTTFSPCGRQQFATGSSDLVDFLLFIFPFSFFLVSGLDLIPSLLCGHAKYLYAVLNRSRMYSNTIWLFRLRATFLFSAKGSGKKKNNLISNL</sequence>
<evidence type="ECO:0000256" key="1">
    <source>
        <dbReference type="SAM" id="Phobius"/>
    </source>
</evidence>
<evidence type="ECO:0008006" key="4">
    <source>
        <dbReference type="Google" id="ProtNLM"/>
    </source>
</evidence>
<feature type="transmembrane region" description="Helical" evidence="1">
    <location>
        <begin position="29"/>
        <end position="50"/>
    </location>
</feature>
<reference evidence="2" key="2">
    <citation type="submission" date="2025-09" db="UniProtKB">
        <authorList>
            <consortium name="Ensembl"/>
        </authorList>
    </citation>
    <scope>IDENTIFICATION</scope>
</reference>
<keyword evidence="1" id="KW-0812">Transmembrane</keyword>
<keyword evidence="3" id="KW-1185">Reference proteome</keyword>
<accession>A0A8C5J529</accession>
<reference evidence="2" key="1">
    <citation type="submission" date="2025-08" db="UniProtKB">
        <authorList>
            <consortium name="Ensembl"/>
        </authorList>
    </citation>
    <scope>IDENTIFICATION</scope>
</reference>
<evidence type="ECO:0000313" key="2">
    <source>
        <dbReference type="Ensembl" id="ENSJHYP00000012984.1"/>
    </source>
</evidence>
<keyword evidence="1" id="KW-0472">Membrane</keyword>
<organism evidence="2 3">
    <name type="scientific">Junco hyemalis</name>
    <name type="common">Dark-eyed junco</name>
    <dbReference type="NCBI Taxonomy" id="40217"/>
    <lineage>
        <taxon>Eukaryota</taxon>
        <taxon>Metazoa</taxon>
        <taxon>Chordata</taxon>
        <taxon>Craniata</taxon>
        <taxon>Vertebrata</taxon>
        <taxon>Euteleostomi</taxon>
        <taxon>Archelosauria</taxon>
        <taxon>Archosauria</taxon>
        <taxon>Dinosauria</taxon>
        <taxon>Saurischia</taxon>
        <taxon>Theropoda</taxon>
        <taxon>Coelurosauria</taxon>
        <taxon>Aves</taxon>
        <taxon>Neognathae</taxon>
        <taxon>Neoaves</taxon>
        <taxon>Telluraves</taxon>
        <taxon>Australaves</taxon>
        <taxon>Passeriformes</taxon>
        <taxon>Passerellidae</taxon>
        <taxon>Junco</taxon>
    </lineage>
</organism>
<protein>
    <recommendedName>
        <fullName evidence="4">Transmembrane protein</fullName>
    </recommendedName>
</protein>
<proteinExistence type="predicted"/>